<proteinExistence type="predicted"/>
<dbReference type="EMBL" id="JBEPLJ010000021">
    <property type="protein sequence ID" value="MET3588175.1"/>
    <property type="molecule type" value="Genomic_DNA"/>
</dbReference>
<dbReference type="RefSeq" id="WP_247245905.1">
    <property type="nucleotide sequence ID" value="NZ_JALJRA010000022.1"/>
</dbReference>
<name>A0ABV2HCA6_9HYPH</name>
<accession>A0ABV2HCA6</accession>
<reference evidence="1 2" key="1">
    <citation type="submission" date="2024-06" db="EMBL/GenBank/DDBJ databases">
        <title>Genomic Encyclopedia of Type Strains, Phase IV (KMG-IV): sequencing the most valuable type-strain genomes for metagenomic binning, comparative biology and taxonomic classification.</title>
        <authorList>
            <person name="Goeker M."/>
        </authorList>
    </citation>
    <scope>NUCLEOTIDE SEQUENCE [LARGE SCALE GENOMIC DNA]</scope>
    <source>
        <strain evidence="1 2">DSM 105042</strain>
    </source>
</reference>
<evidence type="ECO:0000313" key="2">
    <source>
        <dbReference type="Proteomes" id="UP001549031"/>
    </source>
</evidence>
<organism evidence="1 2">
    <name type="scientific">Pseudorhizobium tarimense</name>
    <dbReference type="NCBI Taxonomy" id="1079109"/>
    <lineage>
        <taxon>Bacteria</taxon>
        <taxon>Pseudomonadati</taxon>
        <taxon>Pseudomonadota</taxon>
        <taxon>Alphaproteobacteria</taxon>
        <taxon>Hyphomicrobiales</taxon>
        <taxon>Rhizobiaceae</taxon>
        <taxon>Rhizobium/Agrobacterium group</taxon>
        <taxon>Pseudorhizobium</taxon>
    </lineage>
</organism>
<dbReference type="Proteomes" id="UP001549031">
    <property type="component" value="Unassembled WGS sequence"/>
</dbReference>
<evidence type="ECO:0000313" key="1">
    <source>
        <dbReference type="EMBL" id="MET3588175.1"/>
    </source>
</evidence>
<keyword evidence="2" id="KW-1185">Reference proteome</keyword>
<sequence length="46" mass="5264">MLQKTRDMSLPELRLKIAAAEGCPKTRNPYYDRCRLAYDVEAMGMG</sequence>
<protein>
    <submittedName>
        <fullName evidence="1">Uncharacterized protein</fullName>
    </submittedName>
</protein>
<gene>
    <name evidence="1" type="ORF">ABID21_004309</name>
</gene>
<comment type="caution">
    <text evidence="1">The sequence shown here is derived from an EMBL/GenBank/DDBJ whole genome shotgun (WGS) entry which is preliminary data.</text>
</comment>